<reference evidence="2 3" key="3">
    <citation type="journal article" date="2020" name="BMC Genomics">
        <title>Intraspecific diversification of the crop wild relative Brassica cretica Lam. using demographic model selection.</title>
        <authorList>
            <person name="Kioukis A."/>
            <person name="Michalopoulou V.A."/>
            <person name="Briers L."/>
            <person name="Pirintsos S."/>
            <person name="Studholme D.J."/>
            <person name="Pavlidis P."/>
            <person name="Sarris P.F."/>
        </authorList>
    </citation>
    <scope>NUCLEOTIDE SEQUENCE [LARGE SCALE GENOMIC DNA]</scope>
    <source>
        <strain evidence="3">cv. PFS-1207/04</strain>
        <strain evidence="2">PFS-1207/04</strain>
    </source>
</reference>
<evidence type="ECO:0000313" key="2">
    <source>
        <dbReference type="EMBL" id="KAF3577263.1"/>
    </source>
</evidence>
<comment type="caution">
    <text evidence="1">The sequence shown here is derived from an EMBL/GenBank/DDBJ whole genome shotgun (WGS) entry which is preliminary data.</text>
</comment>
<reference evidence="1" key="1">
    <citation type="submission" date="2019-12" db="EMBL/GenBank/DDBJ databases">
        <title>Genome sequencing and annotation of Brassica cretica.</title>
        <authorList>
            <person name="Studholme D.J."/>
            <person name="Sarris P.F."/>
        </authorList>
    </citation>
    <scope>NUCLEOTIDE SEQUENCE</scope>
    <source>
        <strain evidence="1">PFS-102/07</strain>
        <tissue evidence="1">Leaf</tissue>
    </source>
</reference>
<dbReference type="Proteomes" id="UP000266723">
    <property type="component" value="Unassembled WGS sequence"/>
</dbReference>
<sequence length="112" mass="12294">MQKKYNGVRRLELSTSGSLNSYETYALANCTTTPSDDLYILIILKAPIPSKPTASCQLWLVKIPIDHGVCAVEPTMSHFDPSHSWQHCSGVASEAVQAHLPTGIEPKNERNS</sequence>
<reference evidence="2" key="2">
    <citation type="submission" date="2019-12" db="EMBL/GenBank/DDBJ databases">
        <authorList>
            <person name="Studholme D.J."/>
            <person name="Sarris P."/>
        </authorList>
    </citation>
    <scope>NUCLEOTIDE SEQUENCE</scope>
    <source>
        <strain evidence="2">PFS-1207/04</strain>
        <tissue evidence="2">Leaf</tissue>
    </source>
</reference>
<name>A0A8S9LGZ7_BRACR</name>
<dbReference type="EMBL" id="QGKY02000094">
    <property type="protein sequence ID" value="KAF2605307.1"/>
    <property type="molecule type" value="Genomic_DNA"/>
</dbReference>
<protein>
    <submittedName>
        <fullName evidence="1">Uncharacterized protein</fullName>
    </submittedName>
</protein>
<evidence type="ECO:0000313" key="3">
    <source>
        <dbReference type="Proteomes" id="UP000266723"/>
    </source>
</evidence>
<dbReference type="EMBL" id="QGKV02000649">
    <property type="protein sequence ID" value="KAF3577263.1"/>
    <property type="molecule type" value="Genomic_DNA"/>
</dbReference>
<organism evidence="1">
    <name type="scientific">Brassica cretica</name>
    <name type="common">Mustard</name>
    <dbReference type="NCBI Taxonomy" id="69181"/>
    <lineage>
        <taxon>Eukaryota</taxon>
        <taxon>Viridiplantae</taxon>
        <taxon>Streptophyta</taxon>
        <taxon>Embryophyta</taxon>
        <taxon>Tracheophyta</taxon>
        <taxon>Spermatophyta</taxon>
        <taxon>Magnoliopsida</taxon>
        <taxon>eudicotyledons</taxon>
        <taxon>Gunneridae</taxon>
        <taxon>Pentapetalae</taxon>
        <taxon>rosids</taxon>
        <taxon>malvids</taxon>
        <taxon>Brassicales</taxon>
        <taxon>Brassicaceae</taxon>
        <taxon>Brassiceae</taxon>
        <taxon>Brassica</taxon>
    </lineage>
</organism>
<accession>A0A8S9LGZ7</accession>
<dbReference type="AlphaFoldDB" id="A0A8S9LGZ7"/>
<proteinExistence type="predicted"/>
<keyword evidence="3" id="KW-1185">Reference proteome</keyword>
<gene>
    <name evidence="2" type="ORF">DY000_02029443</name>
    <name evidence="1" type="ORF">F2Q70_00025069</name>
</gene>
<evidence type="ECO:0000313" key="1">
    <source>
        <dbReference type="EMBL" id="KAF2605307.1"/>
    </source>
</evidence>
<dbReference type="OrthoDB" id="10637863at2759"/>